<organism evidence="1 2">
    <name type="scientific">Boeremia exigua</name>
    <dbReference type="NCBI Taxonomy" id="749465"/>
    <lineage>
        <taxon>Eukaryota</taxon>
        <taxon>Fungi</taxon>
        <taxon>Dikarya</taxon>
        <taxon>Ascomycota</taxon>
        <taxon>Pezizomycotina</taxon>
        <taxon>Dothideomycetes</taxon>
        <taxon>Pleosporomycetidae</taxon>
        <taxon>Pleosporales</taxon>
        <taxon>Pleosporineae</taxon>
        <taxon>Didymellaceae</taxon>
        <taxon>Boeremia</taxon>
    </lineage>
</organism>
<keyword evidence="2" id="KW-1185">Reference proteome</keyword>
<sequence length="72" mass="7340">MNNHDGQKGKTSTSSPTVGNAVLGTVGTVSLKHVYEIAKIKHSETRLSGLSLEGIARSIVGQAGSLGVVVVP</sequence>
<evidence type="ECO:0000313" key="2">
    <source>
        <dbReference type="Proteomes" id="UP001153331"/>
    </source>
</evidence>
<gene>
    <name evidence="1" type="ORF">OPT61_g8099</name>
</gene>
<comment type="caution">
    <text evidence="1">The sequence shown here is derived from an EMBL/GenBank/DDBJ whole genome shotgun (WGS) entry which is preliminary data.</text>
</comment>
<proteinExistence type="predicted"/>
<protein>
    <submittedName>
        <fullName evidence="1">Uncharacterized protein</fullName>
    </submittedName>
</protein>
<reference evidence="1" key="1">
    <citation type="submission" date="2022-11" db="EMBL/GenBank/DDBJ databases">
        <title>Genome Sequence of Boeremia exigua.</title>
        <authorList>
            <person name="Buettner E."/>
        </authorList>
    </citation>
    <scope>NUCLEOTIDE SEQUENCE</scope>
    <source>
        <strain evidence="1">CU02</strain>
    </source>
</reference>
<accession>A0ACC2I1B2</accession>
<dbReference type="Proteomes" id="UP001153331">
    <property type="component" value="Unassembled WGS sequence"/>
</dbReference>
<name>A0ACC2I1B2_9PLEO</name>
<dbReference type="EMBL" id="JAPHNI010000734">
    <property type="protein sequence ID" value="KAJ8108541.1"/>
    <property type="molecule type" value="Genomic_DNA"/>
</dbReference>
<evidence type="ECO:0000313" key="1">
    <source>
        <dbReference type="EMBL" id="KAJ8108541.1"/>
    </source>
</evidence>